<evidence type="ECO:0000313" key="3">
    <source>
        <dbReference type="Proteomes" id="UP001199044"/>
    </source>
</evidence>
<evidence type="ECO:0000313" key="2">
    <source>
        <dbReference type="EMBL" id="MCA2014993.1"/>
    </source>
</evidence>
<feature type="transmembrane region" description="Helical" evidence="1">
    <location>
        <begin position="95"/>
        <end position="113"/>
    </location>
</feature>
<keyword evidence="3" id="KW-1185">Reference proteome</keyword>
<sequence length="133" mass="15035">MKLWMYKCIAVLSLMMAFAGVLLPGLPATEFVILSAWAAAKGSPTIYRFIMSRPYFREMIENWQNGRVITRKNKVISTISISVCFLILWVHHVAFWVLFVATAGMLIALVIIWRRPEVRPATSQSSLASSEAE</sequence>
<comment type="caution">
    <text evidence="2">The sequence shown here is derived from an EMBL/GenBank/DDBJ whole genome shotgun (WGS) entry which is preliminary data.</text>
</comment>
<proteinExistence type="predicted"/>
<dbReference type="Proteomes" id="UP001199044">
    <property type="component" value="Unassembled WGS sequence"/>
</dbReference>
<keyword evidence="1" id="KW-1133">Transmembrane helix</keyword>
<organism evidence="2 3">
    <name type="scientific">Vibrio tritonius</name>
    <dbReference type="NCBI Taxonomy" id="1435069"/>
    <lineage>
        <taxon>Bacteria</taxon>
        <taxon>Pseudomonadati</taxon>
        <taxon>Pseudomonadota</taxon>
        <taxon>Gammaproteobacteria</taxon>
        <taxon>Vibrionales</taxon>
        <taxon>Vibrionaceae</taxon>
        <taxon>Vibrio</taxon>
    </lineage>
</organism>
<dbReference type="RefSeq" id="WP_225249478.1">
    <property type="nucleotide sequence ID" value="NZ_JAIWIU010000014.1"/>
</dbReference>
<dbReference type="Pfam" id="PF04304">
    <property type="entry name" value="DUF454"/>
    <property type="match status" value="1"/>
</dbReference>
<feature type="transmembrane region" description="Helical" evidence="1">
    <location>
        <begin position="71"/>
        <end position="89"/>
    </location>
</feature>
<keyword evidence="1" id="KW-0812">Transmembrane</keyword>
<dbReference type="PANTHER" id="PTHR35813">
    <property type="entry name" value="INNER MEMBRANE PROTEIN YBAN"/>
    <property type="match status" value="1"/>
</dbReference>
<protein>
    <submittedName>
        <fullName evidence="2">DUF454 family protein</fullName>
    </submittedName>
</protein>
<dbReference type="InterPro" id="IPR007401">
    <property type="entry name" value="DUF454"/>
</dbReference>
<evidence type="ECO:0000256" key="1">
    <source>
        <dbReference type="SAM" id="Phobius"/>
    </source>
</evidence>
<dbReference type="PANTHER" id="PTHR35813:SF1">
    <property type="entry name" value="INNER MEMBRANE PROTEIN YBAN"/>
    <property type="match status" value="1"/>
</dbReference>
<accession>A0ABS7YH47</accession>
<reference evidence="3" key="1">
    <citation type="submission" date="2023-07" db="EMBL/GenBank/DDBJ databases">
        <title>Molecular identification of indigenous halophilic bacteria isolated from red sea cost, biodegradation of synthetic dyes and assessment of degraded metabolite toxicity.</title>
        <authorList>
            <person name="Chaieb K."/>
            <person name="Altayb H.N."/>
        </authorList>
    </citation>
    <scope>NUCLEOTIDE SEQUENCE [LARGE SCALE GENOMIC DNA]</scope>
    <source>
        <strain evidence="3">K20</strain>
    </source>
</reference>
<feature type="transmembrane region" description="Helical" evidence="1">
    <location>
        <begin position="29"/>
        <end position="50"/>
    </location>
</feature>
<keyword evidence="1" id="KW-0472">Membrane</keyword>
<dbReference type="EMBL" id="JAIWIU010000014">
    <property type="protein sequence ID" value="MCA2014993.1"/>
    <property type="molecule type" value="Genomic_DNA"/>
</dbReference>
<gene>
    <name evidence="2" type="ORF">LDJ79_02650</name>
</gene>
<name>A0ABS7YH47_9VIBR</name>